<organism evidence="2 3">
    <name type="scientific">Bizionia echini</name>
    <dbReference type="NCBI Taxonomy" id="649333"/>
    <lineage>
        <taxon>Bacteria</taxon>
        <taxon>Pseudomonadati</taxon>
        <taxon>Bacteroidota</taxon>
        <taxon>Flavobacteriia</taxon>
        <taxon>Flavobacteriales</taxon>
        <taxon>Flavobacteriaceae</taxon>
        <taxon>Bizionia</taxon>
    </lineage>
</organism>
<feature type="transmembrane region" description="Helical" evidence="1">
    <location>
        <begin position="7"/>
        <end position="26"/>
    </location>
</feature>
<dbReference type="OrthoDB" id="1446164at2"/>
<keyword evidence="1" id="KW-1133">Transmembrane helix</keyword>
<dbReference type="EMBL" id="FOVN01000002">
    <property type="protein sequence ID" value="SFN65089.1"/>
    <property type="molecule type" value="Genomic_DNA"/>
</dbReference>
<keyword evidence="1" id="KW-0472">Membrane</keyword>
<dbReference type="AlphaFoldDB" id="A0A1I5ASD3"/>
<gene>
    <name evidence="2" type="ORF">SAMN04487989_102238</name>
</gene>
<feature type="transmembrane region" description="Helical" evidence="1">
    <location>
        <begin position="38"/>
        <end position="56"/>
    </location>
</feature>
<accession>A0A1I5ASD3</accession>
<feature type="transmembrane region" description="Helical" evidence="1">
    <location>
        <begin position="68"/>
        <end position="85"/>
    </location>
</feature>
<reference evidence="3" key="1">
    <citation type="submission" date="2016-10" db="EMBL/GenBank/DDBJ databases">
        <authorList>
            <person name="Varghese N."/>
            <person name="Submissions S."/>
        </authorList>
    </citation>
    <scope>NUCLEOTIDE SEQUENCE [LARGE SCALE GENOMIC DNA]</scope>
    <source>
        <strain evidence="3">DSM 23925</strain>
    </source>
</reference>
<sequence>MKEKIFSIKVLRFIPIILVILGYILTKQLDIFTSEQDIYVLILFNAIAFISLFLLYKNKVNKISAQRIAVLGIAIVASVILYFMYLP</sequence>
<dbReference type="Proteomes" id="UP000198705">
    <property type="component" value="Unassembled WGS sequence"/>
</dbReference>
<name>A0A1I5ASD3_9FLAO</name>
<keyword evidence="3" id="KW-1185">Reference proteome</keyword>
<proteinExistence type="predicted"/>
<dbReference type="RefSeq" id="WP_092207014.1">
    <property type="nucleotide sequence ID" value="NZ_FOVN01000002.1"/>
</dbReference>
<evidence type="ECO:0000256" key="1">
    <source>
        <dbReference type="SAM" id="Phobius"/>
    </source>
</evidence>
<protein>
    <submittedName>
        <fullName evidence="2">Uncharacterized protein</fullName>
    </submittedName>
</protein>
<keyword evidence="1" id="KW-0812">Transmembrane</keyword>
<evidence type="ECO:0000313" key="3">
    <source>
        <dbReference type="Proteomes" id="UP000198705"/>
    </source>
</evidence>
<evidence type="ECO:0000313" key="2">
    <source>
        <dbReference type="EMBL" id="SFN65089.1"/>
    </source>
</evidence>